<proteinExistence type="predicted"/>
<evidence type="ECO:0000313" key="2">
    <source>
        <dbReference type="Proteomes" id="UP001143543"/>
    </source>
</evidence>
<keyword evidence="2" id="KW-1185">Reference proteome</keyword>
<evidence type="ECO:0000313" key="1">
    <source>
        <dbReference type="EMBL" id="GLB47752.1"/>
    </source>
</evidence>
<dbReference type="Pfam" id="PF20459">
    <property type="entry name" value="DUF6712"/>
    <property type="match status" value="1"/>
</dbReference>
<dbReference type="Proteomes" id="UP001143543">
    <property type="component" value="Unassembled WGS sequence"/>
</dbReference>
<dbReference type="EMBL" id="BRVO01000001">
    <property type="protein sequence ID" value="GLB47752.1"/>
    <property type="molecule type" value="Genomic_DNA"/>
</dbReference>
<accession>A0ABQ5MEH3</accession>
<gene>
    <name evidence="1" type="ORF">Y10_01200</name>
</gene>
<sequence>MELLTNKSKVAEVLQVSLGYGEKEFEVFIREAQDFDLKPLLDESFYFDLISNKNDEGQWQLLLEGGAYEYKGNTGYFRGFQDVLAYFVYARFILKCNYVSTSHGFTIKKTNYSEPVSLEERKNLYYKYQKEAHILLNDVERFIERNLEDYPSYGREVKGKPENACLKSYIIK</sequence>
<organism evidence="1 2">
    <name type="scientific">Neptunitalea lumnitzerae</name>
    <dbReference type="NCBI Taxonomy" id="2965509"/>
    <lineage>
        <taxon>Bacteria</taxon>
        <taxon>Pseudomonadati</taxon>
        <taxon>Bacteroidota</taxon>
        <taxon>Flavobacteriia</taxon>
        <taxon>Flavobacteriales</taxon>
        <taxon>Flavobacteriaceae</taxon>
        <taxon>Neptunitalea</taxon>
    </lineage>
</organism>
<protein>
    <submittedName>
        <fullName evidence="1">Uncharacterized protein</fullName>
    </submittedName>
</protein>
<name>A0ABQ5MEH3_9FLAO</name>
<dbReference type="RefSeq" id="WP_281763419.1">
    <property type="nucleotide sequence ID" value="NZ_BRVO01000001.1"/>
</dbReference>
<reference evidence="1" key="1">
    <citation type="submission" date="2022-07" db="EMBL/GenBank/DDBJ databases">
        <title>Taxonomy of Novel Oxalotrophic and Methylotrophic Bacteria.</title>
        <authorList>
            <person name="Sahin N."/>
            <person name="Tani A."/>
        </authorList>
    </citation>
    <scope>NUCLEOTIDE SEQUENCE</scope>
    <source>
        <strain evidence="1">Y10</strain>
    </source>
</reference>
<dbReference type="InterPro" id="IPR046558">
    <property type="entry name" value="DUF6712"/>
</dbReference>
<comment type="caution">
    <text evidence="1">The sequence shown here is derived from an EMBL/GenBank/DDBJ whole genome shotgun (WGS) entry which is preliminary data.</text>
</comment>